<dbReference type="RefSeq" id="WP_018327161.1">
    <property type="nucleotide sequence ID" value="NZ_JACHBK010000018.1"/>
</dbReference>
<dbReference type="PANTHER" id="PTHR30524">
    <property type="entry name" value="MANNITOL-1-PHOSPHATE 5-DEHYDROGENASE"/>
    <property type="match status" value="1"/>
</dbReference>
<feature type="domain" description="Mannitol dehydrogenase N-terminal" evidence="3">
    <location>
        <begin position="5"/>
        <end position="221"/>
    </location>
</feature>
<dbReference type="EC" id="1.1.1.58" evidence="5"/>
<dbReference type="Pfam" id="PF08125">
    <property type="entry name" value="Mannitol_dh_C"/>
    <property type="match status" value="1"/>
</dbReference>
<dbReference type="GO" id="GO:0009026">
    <property type="term" value="F:tagaturonate reductase activity"/>
    <property type="evidence" value="ECO:0007669"/>
    <property type="project" value="UniProtKB-EC"/>
</dbReference>
<evidence type="ECO:0000256" key="2">
    <source>
        <dbReference type="ARBA" id="ARBA00023027"/>
    </source>
</evidence>
<dbReference type="Pfam" id="PF01232">
    <property type="entry name" value="Mannitol_dh"/>
    <property type="match status" value="1"/>
</dbReference>
<keyword evidence="2" id="KW-0520">NAD</keyword>
<dbReference type="InterPro" id="IPR013328">
    <property type="entry name" value="6PGD_dom2"/>
</dbReference>
<feature type="domain" description="Mannitol dehydrogenase C-terminal" evidence="4">
    <location>
        <begin position="239"/>
        <end position="342"/>
    </location>
</feature>
<dbReference type="Gene3D" id="3.40.50.720">
    <property type="entry name" value="NAD(P)-binding Rossmann-like Domain"/>
    <property type="match status" value="1"/>
</dbReference>
<evidence type="ECO:0000256" key="1">
    <source>
        <dbReference type="ARBA" id="ARBA00023002"/>
    </source>
</evidence>
<dbReference type="SUPFAM" id="SSF51735">
    <property type="entry name" value="NAD(P)-binding Rossmann-fold domains"/>
    <property type="match status" value="1"/>
</dbReference>
<dbReference type="Proteomes" id="UP000585507">
    <property type="component" value="Unassembled WGS sequence"/>
</dbReference>
<sequence length="364" mass="39726">MPTPIVQFGTSRFLQAHADLFISEALEAGNAIGKITIVQTTGSAERAGRLNALAAPQGFPVIIRGLADGVEIDRRQQVTSVARALSTASDWQDVQRIVAEEAEILISNTGDTGYDVESGKPDTAIPPSFPGKLLLLLHARFVAGGRPLTVLPCELIARNGDRLKEVILRLQAERIGDADFEKWLSSSAVVWGNTLVDRIVSEPLEPAGAIAEPYALWAIESQPGLSVPCTHPSIHLVDDLTPYEKLKLHILNLGHTVLADIWLKTERPRDETVKDMLRDADVAATLMDIYATEVIPGFAAKGLGREAADYVALTLDRFRNPFLEHRLADIANHHAEKIVRRIADFRAWSPDVAMPRLAAIAGNR</sequence>
<organism evidence="5 6">
    <name type="scientific">Rhizobium giardinii</name>
    <dbReference type="NCBI Taxonomy" id="56731"/>
    <lineage>
        <taxon>Bacteria</taxon>
        <taxon>Pseudomonadati</taxon>
        <taxon>Pseudomonadota</taxon>
        <taxon>Alphaproteobacteria</taxon>
        <taxon>Hyphomicrobiales</taxon>
        <taxon>Rhizobiaceae</taxon>
        <taxon>Rhizobium/Agrobacterium group</taxon>
        <taxon>Rhizobium</taxon>
    </lineage>
</organism>
<keyword evidence="6" id="KW-1185">Reference proteome</keyword>
<gene>
    <name evidence="5" type="ORF">GGD55_005959</name>
</gene>
<accession>A0A7W8UH25</accession>
<name>A0A7W8UH25_9HYPH</name>
<evidence type="ECO:0000259" key="3">
    <source>
        <dbReference type="Pfam" id="PF01232"/>
    </source>
</evidence>
<evidence type="ECO:0000313" key="6">
    <source>
        <dbReference type="Proteomes" id="UP000585507"/>
    </source>
</evidence>
<dbReference type="InterPro" id="IPR008927">
    <property type="entry name" value="6-PGluconate_DH-like_C_sf"/>
</dbReference>
<dbReference type="InterPro" id="IPR013131">
    <property type="entry name" value="Mannitol_DH_N"/>
</dbReference>
<proteinExistence type="predicted"/>
<dbReference type="AlphaFoldDB" id="A0A7W8UH25"/>
<keyword evidence="1 5" id="KW-0560">Oxidoreductase</keyword>
<evidence type="ECO:0000313" key="5">
    <source>
        <dbReference type="EMBL" id="MBB5539212.1"/>
    </source>
</evidence>
<dbReference type="EMBL" id="JACHBK010000018">
    <property type="protein sequence ID" value="MBB5539212.1"/>
    <property type="molecule type" value="Genomic_DNA"/>
</dbReference>
<comment type="caution">
    <text evidence="5">The sequence shown here is derived from an EMBL/GenBank/DDBJ whole genome shotgun (WGS) entry which is preliminary data.</text>
</comment>
<dbReference type="InterPro" id="IPR036291">
    <property type="entry name" value="NAD(P)-bd_dom_sf"/>
</dbReference>
<protein>
    <submittedName>
        <fullName evidence="5">Tagaturonate reductase</fullName>
        <ecNumber evidence="5">1.1.1.58</ecNumber>
    </submittedName>
</protein>
<evidence type="ECO:0000259" key="4">
    <source>
        <dbReference type="Pfam" id="PF08125"/>
    </source>
</evidence>
<reference evidence="5 6" key="1">
    <citation type="submission" date="2020-08" db="EMBL/GenBank/DDBJ databases">
        <title>Genomic Encyclopedia of Type Strains, Phase IV (KMG-V): Genome sequencing to study the core and pangenomes of soil and plant-associated prokaryotes.</title>
        <authorList>
            <person name="Whitman W."/>
        </authorList>
    </citation>
    <scope>NUCLEOTIDE SEQUENCE [LARGE SCALE GENOMIC DNA]</scope>
    <source>
        <strain evidence="5 6">SEMIA 4084</strain>
    </source>
</reference>
<dbReference type="SUPFAM" id="SSF48179">
    <property type="entry name" value="6-phosphogluconate dehydrogenase C-terminal domain-like"/>
    <property type="match status" value="1"/>
</dbReference>
<dbReference type="Gene3D" id="1.10.1040.10">
    <property type="entry name" value="N-(1-d-carboxylethyl)-l-norvaline Dehydrogenase, domain 2"/>
    <property type="match status" value="1"/>
</dbReference>
<dbReference type="InterPro" id="IPR013118">
    <property type="entry name" value="Mannitol_DH_C"/>
</dbReference>
<dbReference type="PANTHER" id="PTHR30524:SF0">
    <property type="entry name" value="ALTRONATE OXIDOREDUCTASE-RELATED"/>
    <property type="match status" value="1"/>
</dbReference>